<dbReference type="SUPFAM" id="SSF52540">
    <property type="entry name" value="P-loop containing nucleoside triphosphate hydrolases"/>
    <property type="match status" value="2"/>
</dbReference>
<feature type="compositionally biased region" description="Basic and acidic residues" evidence="5">
    <location>
        <begin position="601"/>
        <end position="620"/>
    </location>
</feature>
<dbReference type="FunFam" id="3.40.50.300:FF:000011">
    <property type="entry name" value="Putative ABC transporter ATP-binding component"/>
    <property type="match status" value="1"/>
</dbReference>
<dbReference type="Gene3D" id="1.10.287.380">
    <property type="entry name" value="Valyl-tRNA synthetase, C-terminal domain"/>
    <property type="match status" value="1"/>
</dbReference>
<feature type="region of interest" description="Disordered" evidence="5">
    <location>
        <begin position="569"/>
        <end position="628"/>
    </location>
</feature>
<dbReference type="Pfam" id="PF16326">
    <property type="entry name" value="ABC_tran_CTD"/>
    <property type="match status" value="1"/>
</dbReference>
<feature type="coiled-coil region" evidence="4">
    <location>
        <begin position="268"/>
        <end position="302"/>
    </location>
</feature>
<dbReference type="Pfam" id="PF00005">
    <property type="entry name" value="ABC_tran"/>
    <property type="match status" value="2"/>
</dbReference>
<evidence type="ECO:0000256" key="5">
    <source>
        <dbReference type="SAM" id="MobiDB-lite"/>
    </source>
</evidence>
<dbReference type="PROSITE" id="PS50893">
    <property type="entry name" value="ABC_TRANSPORTER_2"/>
    <property type="match status" value="2"/>
</dbReference>
<feature type="domain" description="ABC transporter" evidence="6">
    <location>
        <begin position="346"/>
        <end position="567"/>
    </location>
</feature>
<dbReference type="InterPro" id="IPR027417">
    <property type="entry name" value="P-loop_NTPase"/>
</dbReference>
<keyword evidence="1" id="KW-0677">Repeat</keyword>
<dbReference type="PROSITE" id="PS00211">
    <property type="entry name" value="ABC_TRANSPORTER_1"/>
    <property type="match status" value="2"/>
</dbReference>
<dbReference type="PANTHER" id="PTHR19211">
    <property type="entry name" value="ATP-BINDING TRANSPORT PROTEIN-RELATED"/>
    <property type="match status" value="1"/>
</dbReference>
<comment type="caution">
    <text evidence="7">The sequence shown here is derived from an EMBL/GenBank/DDBJ whole genome shotgun (WGS) entry which is preliminary data.</text>
</comment>
<dbReference type="InterPro" id="IPR032781">
    <property type="entry name" value="ABC_tran_Xtn"/>
</dbReference>
<evidence type="ECO:0000256" key="4">
    <source>
        <dbReference type="SAM" id="Coils"/>
    </source>
</evidence>
<proteinExistence type="predicted"/>
<keyword evidence="2" id="KW-0547">Nucleotide-binding</keyword>
<evidence type="ECO:0000256" key="2">
    <source>
        <dbReference type="ARBA" id="ARBA00022741"/>
    </source>
</evidence>
<evidence type="ECO:0000259" key="6">
    <source>
        <dbReference type="PROSITE" id="PS50893"/>
    </source>
</evidence>
<dbReference type="Gene3D" id="3.40.50.300">
    <property type="entry name" value="P-loop containing nucleotide triphosphate hydrolases"/>
    <property type="match status" value="2"/>
</dbReference>
<keyword evidence="8" id="KW-1185">Reference proteome</keyword>
<dbReference type="InterPro" id="IPR003439">
    <property type="entry name" value="ABC_transporter-like_ATP-bd"/>
</dbReference>
<evidence type="ECO:0000256" key="1">
    <source>
        <dbReference type="ARBA" id="ARBA00022737"/>
    </source>
</evidence>
<dbReference type="InterPro" id="IPR003593">
    <property type="entry name" value="AAA+_ATPase"/>
</dbReference>
<reference evidence="7 8" key="1">
    <citation type="submission" date="2018-03" db="EMBL/GenBank/DDBJ databases">
        <title>Draft Genome Sequences of the Obligatory Marine Myxobacteria Enhygromyxa salina SWB005.</title>
        <authorList>
            <person name="Poehlein A."/>
            <person name="Moghaddam J.A."/>
            <person name="Harms H."/>
            <person name="Alanjari M."/>
            <person name="Koenig G.M."/>
            <person name="Daniel R."/>
            <person name="Schaeberle T.F."/>
        </authorList>
    </citation>
    <scope>NUCLEOTIDE SEQUENCE [LARGE SCALE GENOMIC DNA]</scope>
    <source>
        <strain evidence="7 8">SWB005</strain>
    </source>
</reference>
<dbReference type="InterPro" id="IPR037118">
    <property type="entry name" value="Val-tRNA_synth_C_sf"/>
</dbReference>
<dbReference type="InterPro" id="IPR017871">
    <property type="entry name" value="ABC_transporter-like_CS"/>
</dbReference>
<evidence type="ECO:0000256" key="3">
    <source>
        <dbReference type="ARBA" id="ARBA00022840"/>
    </source>
</evidence>
<dbReference type="SMART" id="SM00382">
    <property type="entry name" value="AAA"/>
    <property type="match status" value="2"/>
</dbReference>
<dbReference type="EMBL" id="PVNK01000125">
    <property type="protein sequence ID" value="PRQ02234.1"/>
    <property type="molecule type" value="Genomic_DNA"/>
</dbReference>
<gene>
    <name evidence="7" type="primary">yheS_1</name>
    <name evidence="7" type="ORF">ENSA5_24700</name>
</gene>
<dbReference type="PANTHER" id="PTHR19211:SF14">
    <property type="entry name" value="ATP-BINDING CASSETTE SUB-FAMILY F MEMBER 1"/>
    <property type="match status" value="1"/>
</dbReference>
<organism evidence="7 8">
    <name type="scientific">Enhygromyxa salina</name>
    <dbReference type="NCBI Taxonomy" id="215803"/>
    <lineage>
        <taxon>Bacteria</taxon>
        <taxon>Pseudomonadati</taxon>
        <taxon>Myxococcota</taxon>
        <taxon>Polyangia</taxon>
        <taxon>Nannocystales</taxon>
        <taxon>Nannocystaceae</taxon>
        <taxon>Enhygromyxa</taxon>
    </lineage>
</organism>
<protein>
    <submittedName>
        <fullName evidence="7">Putative ABC transporter ATP-binding protein YheS</fullName>
    </submittedName>
</protein>
<name>A0A2S9YAU3_9BACT</name>
<evidence type="ECO:0000313" key="7">
    <source>
        <dbReference type="EMBL" id="PRQ02234.1"/>
    </source>
</evidence>
<keyword evidence="3 7" id="KW-0067">ATP-binding</keyword>
<dbReference type="GO" id="GO:0003677">
    <property type="term" value="F:DNA binding"/>
    <property type="evidence" value="ECO:0007669"/>
    <property type="project" value="InterPro"/>
</dbReference>
<dbReference type="GO" id="GO:0016887">
    <property type="term" value="F:ATP hydrolysis activity"/>
    <property type="evidence" value="ECO:0007669"/>
    <property type="project" value="InterPro"/>
</dbReference>
<dbReference type="CDD" id="cd03221">
    <property type="entry name" value="ABCF_EF-3"/>
    <property type="match status" value="2"/>
</dbReference>
<dbReference type="InterPro" id="IPR050611">
    <property type="entry name" value="ABCF"/>
</dbReference>
<dbReference type="Pfam" id="PF12848">
    <property type="entry name" value="ABC_tran_Xtn"/>
    <property type="match status" value="1"/>
</dbReference>
<dbReference type="Proteomes" id="UP000237968">
    <property type="component" value="Unassembled WGS sequence"/>
</dbReference>
<feature type="domain" description="ABC transporter" evidence="6">
    <location>
        <begin position="13"/>
        <end position="279"/>
    </location>
</feature>
<evidence type="ECO:0000313" key="8">
    <source>
        <dbReference type="Proteomes" id="UP000237968"/>
    </source>
</evidence>
<keyword evidence="4" id="KW-0175">Coiled coil</keyword>
<sequence>MVGVLFTAPVSLVVFEKVSLGFGNKSIVNELDLRVGEGERIGLIGPNGSGKSTLLKLLSGEAKPDAGRITTARGLEIGWLPQDIVLGGGRSLIDFVLASVPGREQLGEHITQTERDLARVQAEVEAGARPLDDPELMDLATRIADLHERQAHFEMHYSEHEALQILAGLGFAADDHRRDLGEFSGGWKMRAVLGSLLFQRPDLMLLDEPTNHLDMPSVAWFGDFLQRYRRSFLLICHDREFLDEQIDRVVSFEPEGVRQYRGNYVAYRRQREEEEIILENKARNVEREREKAEQFIDRFRAQANKARAVQSRVKQLAKLEHVALFEKRKVMRFKFPPCGRSGAEAVKIRGLKKVYPKGGEGGGEHVVFPGLDLSVGRGEKIGIIGVNGAGKTTLLRMIAGEIAPDGGELELGHKVTPGYYAQHHAESLNRELTVFEEVAQQDPHAGQTRVRTILGAFLYSGDDVDKKVAVLSGGERARVALAKLLIKPGNLLLMDEPTNHLDLESSESLAESLRTYDGTLMFVSHNRSFVRTLATKIWNVHDGTVDIYPGTLDEYLASASERGQELGAVADGKAGPSRQPQSAGRAAKAAEAKPSEAGGSSKRDRGRERERKRQEAQDRARRSKRLKPLQRKVAELEARIGELEDGQKQRSVELADPAVYGDEARRSALLDDYQAAAAKLEELSERWELTTMELEEQLEELGAG</sequence>
<dbReference type="AlphaFoldDB" id="A0A2S9YAU3"/>
<dbReference type="GO" id="GO:0005524">
    <property type="term" value="F:ATP binding"/>
    <property type="evidence" value="ECO:0007669"/>
    <property type="project" value="UniProtKB-KW"/>
</dbReference>
<accession>A0A2S9YAU3</accession>
<dbReference type="InterPro" id="IPR032524">
    <property type="entry name" value="ABC_tran_C"/>
</dbReference>